<comment type="catalytic activity">
    <reaction evidence="2">
        <text>2 GTP = 3',3'-c-di-GMP + 2 diphosphate</text>
        <dbReference type="Rhea" id="RHEA:24898"/>
        <dbReference type="ChEBI" id="CHEBI:33019"/>
        <dbReference type="ChEBI" id="CHEBI:37565"/>
        <dbReference type="ChEBI" id="CHEBI:58805"/>
        <dbReference type="EC" id="2.7.7.65"/>
    </reaction>
</comment>
<dbReference type="EMBL" id="SRLE01000006">
    <property type="protein sequence ID" value="TGD74033.1"/>
    <property type="molecule type" value="Genomic_DNA"/>
</dbReference>
<dbReference type="InterPro" id="IPR050469">
    <property type="entry name" value="Diguanylate_Cyclase"/>
</dbReference>
<name>A0A4Z0M2X0_9GAMM</name>
<reference evidence="4 5" key="1">
    <citation type="submission" date="2019-04" db="EMBL/GenBank/DDBJ databases">
        <title>Taxonomy of novel Haliea sp. from mangrove soil of West Coast of India.</title>
        <authorList>
            <person name="Verma A."/>
            <person name="Kumar P."/>
            <person name="Krishnamurthi S."/>
        </authorList>
    </citation>
    <scope>NUCLEOTIDE SEQUENCE [LARGE SCALE GENOMIC DNA]</scope>
    <source>
        <strain evidence="4 5">SAOS-164</strain>
    </source>
</reference>
<dbReference type="SUPFAM" id="SSF55073">
    <property type="entry name" value="Nucleotide cyclase"/>
    <property type="match status" value="1"/>
</dbReference>
<dbReference type="Gene3D" id="3.30.70.270">
    <property type="match status" value="1"/>
</dbReference>
<dbReference type="PANTHER" id="PTHR45138:SF9">
    <property type="entry name" value="DIGUANYLATE CYCLASE DGCM-RELATED"/>
    <property type="match status" value="1"/>
</dbReference>
<dbReference type="SUPFAM" id="SSF55781">
    <property type="entry name" value="GAF domain-like"/>
    <property type="match status" value="1"/>
</dbReference>
<protein>
    <recommendedName>
        <fullName evidence="1">diguanylate cyclase</fullName>
        <ecNumber evidence="1">2.7.7.65</ecNumber>
    </recommendedName>
</protein>
<dbReference type="CDD" id="cd01949">
    <property type="entry name" value="GGDEF"/>
    <property type="match status" value="1"/>
</dbReference>
<dbReference type="OrthoDB" id="9776960at2"/>
<dbReference type="Gene3D" id="3.30.450.40">
    <property type="match status" value="1"/>
</dbReference>
<dbReference type="EC" id="2.7.7.65" evidence="1"/>
<proteinExistence type="predicted"/>
<organism evidence="4 5">
    <name type="scientific">Mangrovimicrobium sediminis</name>
    <dbReference type="NCBI Taxonomy" id="2562682"/>
    <lineage>
        <taxon>Bacteria</taxon>
        <taxon>Pseudomonadati</taxon>
        <taxon>Pseudomonadota</taxon>
        <taxon>Gammaproteobacteria</taxon>
        <taxon>Cellvibrionales</taxon>
        <taxon>Halieaceae</taxon>
        <taxon>Mangrovimicrobium</taxon>
    </lineage>
</organism>
<gene>
    <name evidence="4" type="ORF">E4634_07800</name>
</gene>
<dbReference type="InterPro" id="IPR043128">
    <property type="entry name" value="Rev_trsase/Diguanyl_cyclase"/>
</dbReference>
<evidence type="ECO:0000313" key="4">
    <source>
        <dbReference type="EMBL" id="TGD74033.1"/>
    </source>
</evidence>
<sequence>MGNDNRHNGLRQEEIEGAPPVVTGAEFHQQRLTETVTVNRHLYQQTRQLEQLLLQQGELLGLFETLLVSLPRHFGFRVAELWLHDPEDALDEIIVGGERYGSYLQLHRDGFDMQELYPVDPVFQCIDATDSRMFEILKSERGIDQALLLPLMHKTHLFGSLHIGMQENALPTGEEESTLLEHLAAMVSLALVQGIERQQMQHLAMLDPLTRIGNLRSFLHEMIREVSRARREDGPFTVLMLEVDEYDELHESYGEVRGHFVLKKVAERISSRLRATDTLARLSRSRFAVLLPGANESLGEDIAERMRVDIEDFAIDDGHGAVLQVTLSIGLATWEPQQFPAVDMAQLARQMESVSTRALADASAQGGNCTAVSRLATLLV</sequence>
<dbReference type="InterPro" id="IPR029787">
    <property type="entry name" value="Nucleotide_cyclase"/>
</dbReference>
<evidence type="ECO:0000313" key="5">
    <source>
        <dbReference type="Proteomes" id="UP000298050"/>
    </source>
</evidence>
<dbReference type="InterPro" id="IPR000160">
    <property type="entry name" value="GGDEF_dom"/>
</dbReference>
<dbReference type="NCBIfam" id="TIGR00254">
    <property type="entry name" value="GGDEF"/>
    <property type="match status" value="1"/>
</dbReference>
<comment type="caution">
    <text evidence="4">The sequence shown here is derived from an EMBL/GenBank/DDBJ whole genome shotgun (WGS) entry which is preliminary data.</text>
</comment>
<dbReference type="AlphaFoldDB" id="A0A4Z0M2X0"/>
<evidence type="ECO:0000256" key="2">
    <source>
        <dbReference type="ARBA" id="ARBA00034247"/>
    </source>
</evidence>
<dbReference type="RefSeq" id="WP_135442499.1">
    <property type="nucleotide sequence ID" value="NZ_SRLE01000006.1"/>
</dbReference>
<dbReference type="PROSITE" id="PS50887">
    <property type="entry name" value="GGDEF"/>
    <property type="match status" value="1"/>
</dbReference>
<accession>A0A4Z0M2X0</accession>
<evidence type="ECO:0000259" key="3">
    <source>
        <dbReference type="PROSITE" id="PS50887"/>
    </source>
</evidence>
<dbReference type="GO" id="GO:0052621">
    <property type="term" value="F:diguanylate cyclase activity"/>
    <property type="evidence" value="ECO:0007669"/>
    <property type="project" value="UniProtKB-EC"/>
</dbReference>
<feature type="domain" description="GGDEF" evidence="3">
    <location>
        <begin position="234"/>
        <end position="375"/>
    </location>
</feature>
<dbReference type="InterPro" id="IPR029016">
    <property type="entry name" value="GAF-like_dom_sf"/>
</dbReference>
<dbReference type="SMART" id="SM00267">
    <property type="entry name" value="GGDEF"/>
    <property type="match status" value="1"/>
</dbReference>
<dbReference type="Proteomes" id="UP000298050">
    <property type="component" value="Unassembled WGS sequence"/>
</dbReference>
<dbReference type="PANTHER" id="PTHR45138">
    <property type="entry name" value="REGULATORY COMPONENTS OF SENSORY TRANSDUCTION SYSTEM"/>
    <property type="match status" value="1"/>
</dbReference>
<keyword evidence="5" id="KW-1185">Reference proteome</keyword>
<evidence type="ECO:0000256" key="1">
    <source>
        <dbReference type="ARBA" id="ARBA00012528"/>
    </source>
</evidence>
<dbReference type="Pfam" id="PF00990">
    <property type="entry name" value="GGDEF"/>
    <property type="match status" value="1"/>
</dbReference>